<dbReference type="Proteomes" id="UP000749559">
    <property type="component" value="Unassembled WGS sequence"/>
</dbReference>
<protein>
    <recommendedName>
        <fullName evidence="2">VWFD domain-containing protein</fullName>
    </recommendedName>
</protein>
<reference evidence="3" key="1">
    <citation type="submission" date="2022-03" db="EMBL/GenBank/DDBJ databases">
        <authorList>
            <person name="Martin C."/>
        </authorList>
    </citation>
    <scope>NUCLEOTIDE SEQUENCE</scope>
</reference>
<dbReference type="PROSITE" id="PS51233">
    <property type="entry name" value="VWFD"/>
    <property type="match status" value="1"/>
</dbReference>
<keyword evidence="4" id="KW-1185">Reference proteome</keyword>
<feature type="domain" description="VWFD" evidence="2">
    <location>
        <begin position="279"/>
        <end position="494"/>
    </location>
</feature>
<dbReference type="AlphaFoldDB" id="A0A8S4PYH5"/>
<dbReference type="InterPro" id="IPR000742">
    <property type="entry name" value="EGF"/>
</dbReference>
<feature type="transmembrane region" description="Helical" evidence="1">
    <location>
        <begin position="6"/>
        <end position="23"/>
    </location>
</feature>
<dbReference type="InterPro" id="IPR001846">
    <property type="entry name" value="VWF_type-D"/>
</dbReference>
<proteinExistence type="predicted"/>
<dbReference type="InterPro" id="IPR052749">
    <property type="entry name" value="Alpha-tectorin"/>
</dbReference>
<evidence type="ECO:0000313" key="3">
    <source>
        <dbReference type="EMBL" id="CAH1798341.1"/>
    </source>
</evidence>
<keyword evidence="1" id="KW-0472">Membrane</keyword>
<dbReference type="PANTHER" id="PTHR46160:SF9">
    <property type="entry name" value="PROTEIN PRY2-RELATED"/>
    <property type="match status" value="1"/>
</dbReference>
<organism evidence="3 4">
    <name type="scientific">Owenia fusiformis</name>
    <name type="common">Polychaete worm</name>
    <dbReference type="NCBI Taxonomy" id="6347"/>
    <lineage>
        <taxon>Eukaryota</taxon>
        <taxon>Metazoa</taxon>
        <taxon>Spiralia</taxon>
        <taxon>Lophotrochozoa</taxon>
        <taxon>Annelida</taxon>
        <taxon>Polychaeta</taxon>
        <taxon>Sedentaria</taxon>
        <taxon>Canalipalpata</taxon>
        <taxon>Sabellida</taxon>
        <taxon>Oweniida</taxon>
        <taxon>Oweniidae</taxon>
        <taxon>Owenia</taxon>
    </lineage>
</organism>
<evidence type="ECO:0000313" key="4">
    <source>
        <dbReference type="Proteomes" id="UP000749559"/>
    </source>
</evidence>
<keyword evidence="1" id="KW-1133">Transmembrane helix</keyword>
<dbReference type="EMBL" id="CAIIXF020000011">
    <property type="protein sequence ID" value="CAH1798341.1"/>
    <property type="molecule type" value="Genomic_DNA"/>
</dbReference>
<evidence type="ECO:0000259" key="2">
    <source>
        <dbReference type="PROSITE" id="PS51233"/>
    </source>
</evidence>
<keyword evidence="1" id="KW-0812">Transmembrane</keyword>
<name>A0A8S4PYH5_OWEFU</name>
<comment type="caution">
    <text evidence="3">The sequence shown here is derived from an EMBL/GenBank/DDBJ whole genome shotgun (WGS) entry which is preliminary data.</text>
</comment>
<dbReference type="PROSITE" id="PS00022">
    <property type="entry name" value="EGF_1"/>
    <property type="match status" value="1"/>
</dbReference>
<sequence>MKYHVIFGVAAVMYIILGVGVSIKQNSLRVVKRQEPSFTGCDVDGDKSRLIDTFKSIGITDMIDALTKLRSDMITVQSPTKVIQKVETIRDRVTSLMDAISDFKGKQSSLVRFVTYPYKLRFAKNAENALRTYLESSILLYTRSMSQLRLDMFTSTDLNVNTIKGKLAKNLKKSLKKANKSATKEQKIMLKEVTEAFNILNKYVITISKYAKLITKEFKKFAREPVNVDAPCYAPGEGECNCGSSGSCFSIPGLFSYCDCGINYFGEECKSRYTRSTWPKCTAYGDVHVVTFDDAKFHFQGTCLYLLSKLETEGSNGRIMKIWEVFQQNWIKHGAGQQVSWPRSMYLKLYGQRVVESHQNSVVYGIHQWMDGSPNITRDGKQIGYGNETWVDPGDANFILNVRISPSGKFTTISVESRGVEIRFDGDWDTYVKISPSLKTIVQGICRNANDQSDDDYKMKDGTDVRHENNRGRLIGDSFQVKDNTIEPSSETCQPNGIPDEPWLETDRERFHLTELYCYYSDCGRDKQSFKWNSCVVDSYFAVSKEEKCDILKKQVFLKSDCADGIFDCCATMIEAHRNANLTTSYYYDYYDVVC</sequence>
<accession>A0A8S4PYH5</accession>
<gene>
    <name evidence="3" type="ORF">OFUS_LOCUS22494</name>
</gene>
<dbReference type="PANTHER" id="PTHR46160">
    <property type="entry name" value="ALPHA-TECTORIN-RELATED"/>
    <property type="match status" value="1"/>
</dbReference>
<dbReference type="SMART" id="SM00216">
    <property type="entry name" value="VWD"/>
    <property type="match status" value="1"/>
</dbReference>
<dbReference type="OrthoDB" id="160294at2759"/>
<evidence type="ECO:0000256" key="1">
    <source>
        <dbReference type="SAM" id="Phobius"/>
    </source>
</evidence>
<dbReference type="Pfam" id="PF00094">
    <property type="entry name" value="VWD"/>
    <property type="match status" value="1"/>
</dbReference>